<gene>
    <name evidence="2" type="ORF">JF290_05355</name>
</gene>
<keyword evidence="3" id="KW-1185">Reference proteome</keyword>
<organism evidence="2 3">
    <name type="scientific">Sedimentitalea arenosa</name>
    <dbReference type="NCBI Taxonomy" id="2798803"/>
    <lineage>
        <taxon>Bacteria</taxon>
        <taxon>Pseudomonadati</taxon>
        <taxon>Pseudomonadota</taxon>
        <taxon>Alphaproteobacteria</taxon>
        <taxon>Rhodobacterales</taxon>
        <taxon>Paracoccaceae</taxon>
        <taxon>Sedimentitalea</taxon>
    </lineage>
</organism>
<reference evidence="2" key="1">
    <citation type="submission" date="2020-12" db="EMBL/GenBank/DDBJ databases">
        <title>Sedimentitalea sp. nov., isolated from sand in Incheon.</title>
        <authorList>
            <person name="Kim W."/>
        </authorList>
    </citation>
    <scope>NUCLEOTIDE SEQUENCE</scope>
    <source>
        <strain evidence="2">CAU 1593</strain>
    </source>
</reference>
<comment type="caution">
    <text evidence="2">The sequence shown here is derived from an EMBL/GenBank/DDBJ whole genome shotgun (WGS) entry which is preliminary data.</text>
</comment>
<evidence type="ECO:0000256" key="1">
    <source>
        <dbReference type="SAM" id="Phobius"/>
    </source>
</evidence>
<name>A0A8J7J8N4_9RHOB</name>
<dbReference type="AlphaFoldDB" id="A0A8J7J8N4"/>
<accession>A0A8J7J8N4</accession>
<dbReference type="Proteomes" id="UP000619079">
    <property type="component" value="Unassembled WGS sequence"/>
</dbReference>
<evidence type="ECO:0000313" key="3">
    <source>
        <dbReference type="Proteomes" id="UP000619079"/>
    </source>
</evidence>
<protein>
    <submittedName>
        <fullName evidence="2">Uncharacterized protein</fullName>
    </submittedName>
</protein>
<keyword evidence="1" id="KW-0812">Transmembrane</keyword>
<keyword evidence="1" id="KW-1133">Transmembrane helix</keyword>
<evidence type="ECO:0000313" key="2">
    <source>
        <dbReference type="EMBL" id="MBJ6370943.1"/>
    </source>
</evidence>
<proteinExistence type="predicted"/>
<feature type="transmembrane region" description="Helical" evidence="1">
    <location>
        <begin position="56"/>
        <end position="77"/>
    </location>
</feature>
<keyword evidence="1" id="KW-0472">Membrane</keyword>
<dbReference type="EMBL" id="JAELVR010000003">
    <property type="protein sequence ID" value="MBJ6370943.1"/>
    <property type="molecule type" value="Genomic_DNA"/>
</dbReference>
<sequence>MEAAMDQGQSLFHDRLRRLGEKHRALARGSRAQMRPDGLIVLTPKRGIQPPSLRPLATVLLIVLLYKAFLIASLGTAGYDERVTRLQAGKAVERAGAVLMQADPISATLARAMVIDLQ</sequence>